<sequence>MAIGVRSDRTRREASALLLAGGMCMRQRGFVIAGTCVVAFAASSAVAPAAPAAAPGRWVAMGDSYQAGVGAGDYYPASGDCSRSPWAYAPLLDKDGVLGGPFSFVACSGATTADVGTGKSGEPPQFDTLGSDVSHVTLGISGNDMGFADTVQACIKMSWNKTCEASQQPALQAAFDKLDTGTTQNTNPVQALFGEIRERAPQAKIFVPTYPKFFPDEGGSDGTSGVPLPTKRCQMIRLTDQLWMNQWVQRLDNYLVTSATIAGAVPVDLYHSSDGHEICPPKGQERFLNGIVPRNINDSFHPTRAGYANTACIIKEAFLRPAAASRMAGDAGVTRQASDVTVQPGQKVQVPVTLRGGGLGAGFGTTWTGGNVTVRVLPPAGVRAPAARHRRTGGKRAVYDSVYVPGAAAGGWKVELTGGDRPVKVRVTTTELARPESPPVAKAAMKRTGPRTVVLDASGSAGSGGGEVKRYLWEFGDGTLATGERVTHTYTEPGTYVASLAVTGDDGQLGFDAAAPVTVGE</sequence>
<dbReference type="InterPro" id="IPR013830">
    <property type="entry name" value="SGNH_hydro"/>
</dbReference>
<dbReference type="PANTHER" id="PTHR37981:SF1">
    <property type="entry name" value="SGNH HYDROLASE-TYPE ESTERASE DOMAIN-CONTAINING PROTEIN"/>
    <property type="match status" value="1"/>
</dbReference>
<dbReference type="GO" id="GO:0019433">
    <property type="term" value="P:triglyceride catabolic process"/>
    <property type="evidence" value="ECO:0007669"/>
    <property type="project" value="TreeGrafter"/>
</dbReference>
<feature type="disulfide bond" evidence="2">
    <location>
        <begin position="154"/>
        <end position="163"/>
    </location>
</feature>
<dbReference type="OrthoDB" id="5503950at2"/>
<protein>
    <submittedName>
        <fullName evidence="4">PKD domain-containing protein</fullName>
    </submittedName>
</protein>
<name>A0A4R4P921_9ACTN</name>
<dbReference type="PROSITE" id="PS50093">
    <property type="entry name" value="PKD"/>
    <property type="match status" value="1"/>
</dbReference>
<evidence type="ECO:0000313" key="4">
    <source>
        <dbReference type="EMBL" id="TDC19038.1"/>
    </source>
</evidence>
<dbReference type="SUPFAM" id="SSF49299">
    <property type="entry name" value="PKD domain"/>
    <property type="match status" value="1"/>
</dbReference>
<dbReference type="Proteomes" id="UP000295431">
    <property type="component" value="Unassembled WGS sequence"/>
</dbReference>
<keyword evidence="5" id="KW-1185">Reference proteome</keyword>
<dbReference type="Pfam" id="PF18911">
    <property type="entry name" value="PKD_4"/>
    <property type="match status" value="1"/>
</dbReference>
<dbReference type="AlphaFoldDB" id="A0A4R4P921"/>
<dbReference type="SUPFAM" id="SSF52266">
    <property type="entry name" value="SGNH hydrolase"/>
    <property type="match status" value="1"/>
</dbReference>
<dbReference type="InterPro" id="IPR013783">
    <property type="entry name" value="Ig-like_fold"/>
</dbReference>
<accession>A0A4R4P921</accession>
<reference evidence="4 5" key="1">
    <citation type="submission" date="2019-03" db="EMBL/GenBank/DDBJ databases">
        <title>Draft genome sequences of novel Actinobacteria.</title>
        <authorList>
            <person name="Sahin N."/>
            <person name="Ay H."/>
            <person name="Saygin H."/>
        </authorList>
    </citation>
    <scope>NUCLEOTIDE SEQUENCE [LARGE SCALE GENOMIC DNA]</scope>
    <source>
        <strain evidence="4 5">DSM 45347</strain>
    </source>
</reference>
<feature type="active site" evidence="1">
    <location>
        <position position="301"/>
    </location>
</feature>
<dbReference type="EMBL" id="SMJW01000013">
    <property type="protein sequence ID" value="TDC19038.1"/>
    <property type="molecule type" value="Genomic_DNA"/>
</dbReference>
<comment type="caution">
    <text evidence="4">The sequence shown here is derived from an EMBL/GenBank/DDBJ whole genome shotgun (WGS) entry which is preliminary data.</text>
</comment>
<dbReference type="GO" id="GO:0005975">
    <property type="term" value="P:carbohydrate metabolic process"/>
    <property type="evidence" value="ECO:0007669"/>
    <property type="project" value="UniProtKB-ARBA"/>
</dbReference>
<dbReference type="SMART" id="SM00089">
    <property type="entry name" value="PKD"/>
    <property type="match status" value="1"/>
</dbReference>
<dbReference type="InterPro" id="IPR037460">
    <property type="entry name" value="SEST-like"/>
</dbReference>
<dbReference type="Gene3D" id="3.40.50.1110">
    <property type="entry name" value="SGNH hydrolase"/>
    <property type="match status" value="1"/>
</dbReference>
<proteinExistence type="predicted"/>
<evidence type="ECO:0000256" key="2">
    <source>
        <dbReference type="PIRSR" id="PIRSR637460-2"/>
    </source>
</evidence>
<dbReference type="PANTHER" id="PTHR37981">
    <property type="entry name" value="LIPASE 2"/>
    <property type="match status" value="1"/>
</dbReference>
<dbReference type="GO" id="GO:0004806">
    <property type="term" value="F:triacylglycerol lipase activity"/>
    <property type="evidence" value="ECO:0007669"/>
    <property type="project" value="TreeGrafter"/>
</dbReference>
<evidence type="ECO:0000313" key="5">
    <source>
        <dbReference type="Proteomes" id="UP000295431"/>
    </source>
</evidence>
<feature type="disulfide bond" evidence="2">
    <location>
        <begin position="233"/>
        <end position="279"/>
    </location>
</feature>
<dbReference type="Pfam" id="PF13472">
    <property type="entry name" value="Lipase_GDSL_2"/>
    <property type="match status" value="1"/>
</dbReference>
<dbReference type="InterPro" id="IPR035986">
    <property type="entry name" value="PKD_dom_sf"/>
</dbReference>
<dbReference type="Gene3D" id="2.60.40.10">
    <property type="entry name" value="Immunoglobulins"/>
    <property type="match status" value="1"/>
</dbReference>
<evidence type="ECO:0000256" key="1">
    <source>
        <dbReference type="PIRSR" id="PIRSR637460-1"/>
    </source>
</evidence>
<dbReference type="CDD" id="cd01823">
    <property type="entry name" value="SEST_like"/>
    <property type="match status" value="1"/>
</dbReference>
<evidence type="ECO:0000259" key="3">
    <source>
        <dbReference type="PROSITE" id="PS50093"/>
    </source>
</evidence>
<dbReference type="InterPro" id="IPR022409">
    <property type="entry name" value="PKD/Chitinase_dom"/>
</dbReference>
<gene>
    <name evidence="4" type="ORF">E1284_04710</name>
</gene>
<organism evidence="4 5">
    <name type="scientific">Actinomadura bangladeshensis</name>
    <dbReference type="NCBI Taxonomy" id="453573"/>
    <lineage>
        <taxon>Bacteria</taxon>
        <taxon>Bacillati</taxon>
        <taxon>Actinomycetota</taxon>
        <taxon>Actinomycetes</taxon>
        <taxon>Streptosporangiales</taxon>
        <taxon>Thermomonosporaceae</taxon>
        <taxon>Actinomadura</taxon>
    </lineage>
</organism>
<dbReference type="InterPro" id="IPR036514">
    <property type="entry name" value="SGNH_hydro_sf"/>
</dbReference>
<feature type="active site" description="Nucleophile" evidence="1">
    <location>
        <position position="64"/>
    </location>
</feature>
<feature type="domain" description="PKD" evidence="3">
    <location>
        <begin position="465"/>
        <end position="507"/>
    </location>
</feature>
<dbReference type="InterPro" id="IPR000601">
    <property type="entry name" value="PKD_dom"/>
</dbReference>
<feature type="disulfide bond" evidence="2">
    <location>
        <begin position="81"/>
        <end position="107"/>
    </location>
</feature>
<dbReference type="CDD" id="cd00146">
    <property type="entry name" value="PKD"/>
    <property type="match status" value="1"/>
</dbReference>
<keyword evidence="2" id="KW-1015">Disulfide bond</keyword>